<name>A0A9W6QL12_9PSEU</name>
<evidence type="ECO:0000313" key="4">
    <source>
        <dbReference type="Proteomes" id="UP001165042"/>
    </source>
</evidence>
<feature type="transmembrane region" description="Helical" evidence="2">
    <location>
        <begin position="136"/>
        <end position="158"/>
    </location>
</feature>
<dbReference type="Proteomes" id="UP001165042">
    <property type="component" value="Unassembled WGS sequence"/>
</dbReference>
<feature type="transmembrane region" description="Helical" evidence="2">
    <location>
        <begin position="164"/>
        <end position="181"/>
    </location>
</feature>
<gene>
    <name evidence="3" type="ORF">Aglo03_24060</name>
</gene>
<comment type="caution">
    <text evidence="3">The sequence shown here is derived from an EMBL/GenBank/DDBJ whole genome shotgun (WGS) entry which is preliminary data.</text>
</comment>
<keyword evidence="2" id="KW-1133">Transmembrane helix</keyword>
<keyword evidence="4" id="KW-1185">Reference proteome</keyword>
<dbReference type="AlphaFoldDB" id="A0A9W6QL12"/>
<feature type="transmembrane region" description="Helical" evidence="2">
    <location>
        <begin position="12"/>
        <end position="32"/>
    </location>
</feature>
<evidence type="ECO:0000313" key="3">
    <source>
        <dbReference type="EMBL" id="GLW91590.1"/>
    </source>
</evidence>
<sequence>MGCHTLRVSATWTYIGIHLGLLAAAVSIVLTVQRRALRSLADIDASGLAAVVGHYGRLRELAVVRAVVKGDIALHNDGTAARLRPNSDDPLASQAAEQAHNHPDVPLLPGGSRWERGWLAEDPAIKRREAFTTAQITVTALLGVLTLASVVFAIVHVTSGAPNQTLGAYTFFPTMAAWSWLHRRVDVARYLKVPTSVHLAEDAEDADYFPIAVHGPRAWDDESAVYLLRPSR</sequence>
<dbReference type="EMBL" id="BSSD01000003">
    <property type="protein sequence ID" value="GLW91590.1"/>
    <property type="molecule type" value="Genomic_DNA"/>
</dbReference>
<organism evidence="3 4">
    <name type="scientific">Actinokineospora globicatena</name>
    <dbReference type="NCBI Taxonomy" id="103729"/>
    <lineage>
        <taxon>Bacteria</taxon>
        <taxon>Bacillati</taxon>
        <taxon>Actinomycetota</taxon>
        <taxon>Actinomycetes</taxon>
        <taxon>Pseudonocardiales</taxon>
        <taxon>Pseudonocardiaceae</taxon>
        <taxon>Actinokineospora</taxon>
    </lineage>
</organism>
<protein>
    <submittedName>
        <fullName evidence="3">Uncharacterized protein</fullName>
    </submittedName>
</protein>
<accession>A0A9W6QL12</accession>
<keyword evidence="2" id="KW-0812">Transmembrane</keyword>
<proteinExistence type="predicted"/>
<reference evidence="3" key="1">
    <citation type="submission" date="2023-02" db="EMBL/GenBank/DDBJ databases">
        <title>Actinokineospora globicatena NBRC 15670.</title>
        <authorList>
            <person name="Ichikawa N."/>
            <person name="Sato H."/>
            <person name="Tonouchi N."/>
        </authorList>
    </citation>
    <scope>NUCLEOTIDE SEQUENCE</scope>
    <source>
        <strain evidence="3">NBRC 15670</strain>
    </source>
</reference>
<evidence type="ECO:0000256" key="1">
    <source>
        <dbReference type="SAM" id="MobiDB-lite"/>
    </source>
</evidence>
<evidence type="ECO:0000256" key="2">
    <source>
        <dbReference type="SAM" id="Phobius"/>
    </source>
</evidence>
<feature type="region of interest" description="Disordered" evidence="1">
    <location>
        <begin position="83"/>
        <end position="106"/>
    </location>
</feature>
<keyword evidence="2" id="KW-0472">Membrane</keyword>